<dbReference type="AlphaFoldDB" id="A0AAN7GWB7"/>
<dbReference type="SMART" id="SM00547">
    <property type="entry name" value="ZnF_RBZ"/>
    <property type="match status" value="2"/>
</dbReference>
<protein>
    <submittedName>
        <fullName evidence="8">WLM domain-containing protein</fullName>
    </submittedName>
</protein>
<feature type="compositionally biased region" description="Low complexity" evidence="5">
    <location>
        <begin position="352"/>
        <end position="363"/>
    </location>
</feature>
<reference evidence="8" key="1">
    <citation type="journal article" date="2023" name="Mol. Phylogenet. Evol.">
        <title>Genome-scale phylogeny and comparative genomics of the fungal order Sordariales.</title>
        <authorList>
            <person name="Hensen N."/>
            <person name="Bonometti L."/>
            <person name="Westerberg I."/>
            <person name="Brannstrom I.O."/>
            <person name="Guillou S."/>
            <person name="Cros-Aarteil S."/>
            <person name="Calhoun S."/>
            <person name="Haridas S."/>
            <person name="Kuo A."/>
            <person name="Mondo S."/>
            <person name="Pangilinan J."/>
            <person name="Riley R."/>
            <person name="LaButti K."/>
            <person name="Andreopoulos B."/>
            <person name="Lipzen A."/>
            <person name="Chen C."/>
            <person name="Yan M."/>
            <person name="Daum C."/>
            <person name="Ng V."/>
            <person name="Clum A."/>
            <person name="Steindorff A."/>
            <person name="Ohm R.A."/>
            <person name="Martin F."/>
            <person name="Silar P."/>
            <person name="Natvig D.O."/>
            <person name="Lalanne C."/>
            <person name="Gautier V."/>
            <person name="Ament-Velasquez S.L."/>
            <person name="Kruys A."/>
            <person name="Hutchinson M.I."/>
            <person name="Powell A.J."/>
            <person name="Barry K."/>
            <person name="Miller A.N."/>
            <person name="Grigoriev I.V."/>
            <person name="Debuchy R."/>
            <person name="Gladieux P."/>
            <person name="Hiltunen Thoren M."/>
            <person name="Johannesson H."/>
        </authorList>
    </citation>
    <scope>NUCLEOTIDE SEQUENCE</scope>
    <source>
        <strain evidence="8">CBS 990.96</strain>
    </source>
</reference>
<dbReference type="PROSITE" id="PS50199">
    <property type="entry name" value="ZF_RANBP2_2"/>
    <property type="match status" value="1"/>
</dbReference>
<name>A0AAN7GWB7_9PEZI</name>
<comment type="caution">
    <text evidence="8">The sequence shown here is derived from an EMBL/GenBank/DDBJ whole genome shotgun (WGS) entry which is preliminary data.</text>
</comment>
<sequence length="402" mass="45335">MTVDHEPLVLSFRHLHKFTRQDEALHTLKRIASMVKPIMRARQWKVGELCEFYPNQQNLLGLNENRGQRILIRLRYPGDSNQFMPFESVVDTMLHELCHNVRGPHDEQFHALWTQLRDELDSLILKGYTGEGFLSKGHQLGGHYIPQHERLRQEKAQAERNKPPPPKTPGHKLGGSKPKPEEDIRNIIVRSIERRNAGGGMNDNSCANQNKNDKEISQISEQWRRNGFKTQAEEEAANDAAIAQAYWELVQEDERRARANSEAIRSSQLTEYYAPSQPSSSRPPPPISHNTRPTPPPASNSAYWACKACTLHNSLTATKCAVCDTPRPVTNNGEVIDLTSSSPSRPPPRINPTPQSGSSSSYRPTPPPPPPRSSTWTCKQCTNVMDSQWWSCSACGQIKDES</sequence>
<gene>
    <name evidence="8" type="ORF">QBC38DRAFT_367198</name>
</gene>
<dbReference type="Proteomes" id="UP001301958">
    <property type="component" value="Unassembled WGS sequence"/>
</dbReference>
<dbReference type="Gene3D" id="4.10.1060.10">
    <property type="entry name" value="Zinc finger, RanBP2-type"/>
    <property type="match status" value="1"/>
</dbReference>
<dbReference type="Pfam" id="PF08325">
    <property type="entry name" value="WLM"/>
    <property type="match status" value="1"/>
</dbReference>
<dbReference type="PROSITE" id="PS51397">
    <property type="entry name" value="WLM"/>
    <property type="match status" value="1"/>
</dbReference>
<feature type="region of interest" description="Disordered" evidence="5">
    <location>
        <begin position="334"/>
        <end position="375"/>
    </location>
</feature>
<feature type="compositionally biased region" description="Pro residues" evidence="5">
    <location>
        <begin position="281"/>
        <end position="298"/>
    </location>
</feature>
<dbReference type="GO" id="GO:0008237">
    <property type="term" value="F:metallopeptidase activity"/>
    <property type="evidence" value="ECO:0007669"/>
    <property type="project" value="TreeGrafter"/>
</dbReference>
<feature type="region of interest" description="Disordered" evidence="5">
    <location>
        <begin position="152"/>
        <end position="184"/>
    </location>
</feature>
<dbReference type="SUPFAM" id="SSF90209">
    <property type="entry name" value="Ran binding protein zinc finger-like"/>
    <property type="match status" value="1"/>
</dbReference>
<dbReference type="GO" id="GO:0005634">
    <property type="term" value="C:nucleus"/>
    <property type="evidence" value="ECO:0007669"/>
    <property type="project" value="TreeGrafter"/>
</dbReference>
<evidence type="ECO:0000259" key="7">
    <source>
        <dbReference type="PROSITE" id="PS51397"/>
    </source>
</evidence>
<dbReference type="EMBL" id="MU865353">
    <property type="protein sequence ID" value="KAK4226157.1"/>
    <property type="molecule type" value="Genomic_DNA"/>
</dbReference>
<dbReference type="PROSITE" id="PS01358">
    <property type="entry name" value="ZF_RANBP2_1"/>
    <property type="match status" value="1"/>
</dbReference>
<organism evidence="8 9">
    <name type="scientific">Podospora fimiseda</name>
    <dbReference type="NCBI Taxonomy" id="252190"/>
    <lineage>
        <taxon>Eukaryota</taxon>
        <taxon>Fungi</taxon>
        <taxon>Dikarya</taxon>
        <taxon>Ascomycota</taxon>
        <taxon>Pezizomycotina</taxon>
        <taxon>Sordariomycetes</taxon>
        <taxon>Sordariomycetidae</taxon>
        <taxon>Sordariales</taxon>
        <taxon>Podosporaceae</taxon>
        <taxon>Podospora</taxon>
    </lineage>
</organism>
<dbReference type="Pfam" id="PF00641">
    <property type="entry name" value="Zn_ribbon_RanBP"/>
    <property type="match status" value="1"/>
</dbReference>
<proteinExistence type="predicted"/>
<evidence type="ECO:0000256" key="5">
    <source>
        <dbReference type="SAM" id="MobiDB-lite"/>
    </source>
</evidence>
<evidence type="ECO:0000259" key="6">
    <source>
        <dbReference type="PROSITE" id="PS50199"/>
    </source>
</evidence>
<dbReference type="InterPro" id="IPR036443">
    <property type="entry name" value="Znf_RanBP2_sf"/>
</dbReference>
<evidence type="ECO:0000256" key="2">
    <source>
        <dbReference type="ARBA" id="ARBA00022771"/>
    </source>
</evidence>
<evidence type="ECO:0000256" key="4">
    <source>
        <dbReference type="PROSITE-ProRule" id="PRU00322"/>
    </source>
</evidence>
<reference evidence="8" key="2">
    <citation type="submission" date="2023-05" db="EMBL/GenBank/DDBJ databases">
        <authorList>
            <consortium name="Lawrence Berkeley National Laboratory"/>
            <person name="Steindorff A."/>
            <person name="Hensen N."/>
            <person name="Bonometti L."/>
            <person name="Westerberg I."/>
            <person name="Brannstrom I.O."/>
            <person name="Guillou S."/>
            <person name="Cros-Aarteil S."/>
            <person name="Calhoun S."/>
            <person name="Haridas S."/>
            <person name="Kuo A."/>
            <person name="Mondo S."/>
            <person name="Pangilinan J."/>
            <person name="Riley R."/>
            <person name="Labutti K."/>
            <person name="Andreopoulos B."/>
            <person name="Lipzen A."/>
            <person name="Chen C."/>
            <person name="Yanf M."/>
            <person name="Daum C."/>
            <person name="Ng V."/>
            <person name="Clum A."/>
            <person name="Ohm R."/>
            <person name="Martin F."/>
            <person name="Silar P."/>
            <person name="Natvig D."/>
            <person name="Lalanne C."/>
            <person name="Gautier V."/>
            <person name="Ament-Velasquez S.L."/>
            <person name="Kruys A."/>
            <person name="Hutchinson M.I."/>
            <person name="Powell A.J."/>
            <person name="Barry K."/>
            <person name="Miller A.N."/>
            <person name="Grigoriev I.V."/>
            <person name="Debuchy R."/>
            <person name="Gladieux P."/>
            <person name="Thoren M.H."/>
            <person name="Johannesson H."/>
        </authorList>
    </citation>
    <scope>NUCLEOTIDE SEQUENCE</scope>
    <source>
        <strain evidence="8">CBS 990.96</strain>
    </source>
</reference>
<dbReference type="InterPro" id="IPR053000">
    <property type="entry name" value="WSS1-like_metalloprotease"/>
</dbReference>
<evidence type="ECO:0000256" key="3">
    <source>
        <dbReference type="ARBA" id="ARBA00022833"/>
    </source>
</evidence>
<dbReference type="InterPro" id="IPR013536">
    <property type="entry name" value="WLM_dom"/>
</dbReference>
<feature type="domain" description="WLM" evidence="7">
    <location>
        <begin position="1"/>
        <end position="197"/>
    </location>
</feature>
<keyword evidence="2 4" id="KW-0863">Zinc-finger</keyword>
<dbReference type="PANTHER" id="PTHR46622">
    <property type="entry name" value="DNA-DEPENDENT METALLOPROTEASE WSS1"/>
    <property type="match status" value="1"/>
</dbReference>
<accession>A0AAN7GWB7</accession>
<dbReference type="GO" id="GO:0006281">
    <property type="term" value="P:DNA repair"/>
    <property type="evidence" value="ECO:0007669"/>
    <property type="project" value="TreeGrafter"/>
</dbReference>
<dbReference type="GO" id="GO:0008270">
    <property type="term" value="F:zinc ion binding"/>
    <property type="evidence" value="ECO:0007669"/>
    <property type="project" value="UniProtKB-KW"/>
</dbReference>
<feature type="domain" description="RanBP2-type" evidence="6">
    <location>
        <begin position="300"/>
        <end position="329"/>
    </location>
</feature>
<feature type="compositionally biased region" description="Basic and acidic residues" evidence="5">
    <location>
        <begin position="152"/>
        <end position="162"/>
    </location>
</feature>
<keyword evidence="1" id="KW-0479">Metal-binding</keyword>
<evidence type="ECO:0000313" key="9">
    <source>
        <dbReference type="Proteomes" id="UP001301958"/>
    </source>
</evidence>
<feature type="region of interest" description="Disordered" evidence="5">
    <location>
        <begin position="258"/>
        <end position="299"/>
    </location>
</feature>
<evidence type="ECO:0000256" key="1">
    <source>
        <dbReference type="ARBA" id="ARBA00022723"/>
    </source>
</evidence>
<keyword evidence="3" id="KW-0862">Zinc</keyword>
<dbReference type="InterPro" id="IPR001876">
    <property type="entry name" value="Znf_RanBP2"/>
</dbReference>
<evidence type="ECO:0000313" key="8">
    <source>
        <dbReference type="EMBL" id="KAK4226157.1"/>
    </source>
</evidence>
<dbReference type="PANTHER" id="PTHR46622:SF1">
    <property type="entry name" value="DNA-DEPENDENT METALLOPROTEASE WSS1"/>
    <property type="match status" value="1"/>
</dbReference>
<keyword evidence="9" id="KW-1185">Reference proteome</keyword>